<feature type="region of interest" description="Disordered" evidence="1">
    <location>
        <begin position="1"/>
        <end position="312"/>
    </location>
</feature>
<dbReference type="AlphaFoldDB" id="F9WLL8"/>
<organism evidence="2 3">
    <name type="scientific">Trypanosoma vivax (strain Y486)</name>
    <dbReference type="NCBI Taxonomy" id="1055687"/>
    <lineage>
        <taxon>Eukaryota</taxon>
        <taxon>Discoba</taxon>
        <taxon>Euglenozoa</taxon>
        <taxon>Kinetoplastea</taxon>
        <taxon>Metakinetoplastina</taxon>
        <taxon>Trypanosomatida</taxon>
        <taxon>Trypanosomatidae</taxon>
        <taxon>Trypanosoma</taxon>
        <taxon>Duttonella</taxon>
    </lineage>
</organism>
<dbReference type="EMBL" id="CAEX01001093">
    <property type="protein sequence ID" value="CCD18410.1"/>
    <property type="molecule type" value="Genomic_DNA"/>
</dbReference>
<feature type="compositionally biased region" description="Basic and acidic residues" evidence="1">
    <location>
        <begin position="112"/>
        <end position="144"/>
    </location>
</feature>
<accession>F9WLL8</accession>
<feature type="compositionally biased region" description="Basic residues" evidence="1">
    <location>
        <begin position="145"/>
        <end position="154"/>
    </location>
</feature>
<feature type="compositionally biased region" description="Basic and acidic residues" evidence="1">
    <location>
        <begin position="190"/>
        <end position="202"/>
    </location>
</feature>
<feature type="compositionally biased region" description="Basic and acidic residues" evidence="1">
    <location>
        <begin position="173"/>
        <end position="182"/>
    </location>
</feature>
<reference evidence="2 3" key="1">
    <citation type="journal article" date="2012" name="Proc. Natl. Acad. Sci. U.S.A.">
        <title>Antigenic diversity is generated by distinct evolutionary mechanisms in African trypanosome species.</title>
        <authorList>
            <person name="Jackson A.P."/>
            <person name="Berry A."/>
            <person name="Aslett M."/>
            <person name="Allison H.C."/>
            <person name="Burton P."/>
            <person name="Vavrova-Anderson J."/>
            <person name="Brown R."/>
            <person name="Browne H."/>
            <person name="Corton N."/>
            <person name="Hauser H."/>
            <person name="Gamble J."/>
            <person name="Gilderthorp R."/>
            <person name="Marcello L."/>
            <person name="McQuillan J."/>
            <person name="Otto T.D."/>
            <person name="Quail M.A."/>
            <person name="Sanders M.J."/>
            <person name="van Tonder A."/>
            <person name="Ginger M.L."/>
            <person name="Field M.C."/>
            <person name="Barry J.D."/>
            <person name="Hertz-Fowler C."/>
            <person name="Berriman M."/>
        </authorList>
    </citation>
    <scope>NUCLEOTIDE SEQUENCE</scope>
    <source>
        <strain evidence="2 3">Y486</strain>
    </source>
</reference>
<evidence type="ECO:0000256" key="1">
    <source>
        <dbReference type="SAM" id="MobiDB-lite"/>
    </source>
</evidence>
<feature type="compositionally biased region" description="Basic and acidic residues" evidence="1">
    <location>
        <begin position="1"/>
        <end position="15"/>
    </location>
</feature>
<name>F9WLL8_TRYVY</name>
<gene>
    <name evidence="2" type="ORF">TvY486_0010960</name>
</gene>
<feature type="compositionally biased region" description="Basic and acidic residues" evidence="1">
    <location>
        <begin position="234"/>
        <end position="259"/>
    </location>
</feature>
<feature type="compositionally biased region" description="Basic and acidic residues" evidence="1">
    <location>
        <begin position="275"/>
        <end position="285"/>
    </location>
</feature>
<evidence type="ECO:0000313" key="3">
    <source>
        <dbReference type="Proteomes" id="UP000009027"/>
    </source>
</evidence>
<sequence>MTQAHHDTRTSKTENKAASNAAERHRGRRNEKHATHENEQAKHAASRHKAKVATRTKKRHTARKHHVGKGKTRQKRARQRNTHTTGNSHTANWMRHFNAKARAAKSTGITAHRAETRKPRQERAEETRRAKDRREDKNARTEHAKRAHSKKSRARCQQDRHAHRAGKQPEQQDIAKEQGHRDGHIRRTRHAGENRPTKEQDSTTHATGTTAPEEEERGTTNATLWRNMKSAKNGGERKKNTHQDRDTMQHGAQEKQEKHQRARRHTAHRTAHKGQMKDLEMERKIKKEKRNTTFRKREGSKQRGIRQETRTH</sequence>
<protein>
    <submittedName>
        <fullName evidence="2">Uncharacterized protein</fullName>
    </submittedName>
</protein>
<dbReference type="VEuPathDB" id="TriTrypDB:TvY486_0010960"/>
<feature type="compositionally biased region" description="Basic residues" evidence="1">
    <location>
        <begin position="44"/>
        <end position="81"/>
    </location>
</feature>
<feature type="compositionally biased region" description="Basic and acidic residues" evidence="1">
    <location>
        <begin position="32"/>
        <end position="42"/>
    </location>
</feature>
<dbReference type="Proteomes" id="UP000009027">
    <property type="component" value="Unassembled WGS sequence"/>
</dbReference>
<feature type="compositionally biased region" description="Basic residues" evidence="1">
    <location>
        <begin position="260"/>
        <end position="274"/>
    </location>
</feature>
<proteinExistence type="predicted"/>
<feature type="compositionally biased region" description="Basic and acidic residues" evidence="1">
    <location>
        <begin position="295"/>
        <end position="312"/>
    </location>
</feature>
<feature type="compositionally biased region" description="Polar residues" evidence="1">
    <location>
        <begin position="82"/>
        <end position="91"/>
    </location>
</feature>
<evidence type="ECO:0000313" key="2">
    <source>
        <dbReference type="EMBL" id="CCD18410.1"/>
    </source>
</evidence>
<keyword evidence="3" id="KW-1185">Reference proteome</keyword>